<reference evidence="8" key="1">
    <citation type="submission" date="2013-05" db="EMBL/GenBank/DDBJ databases">
        <authorList>
            <person name="Yim A.K.Y."/>
            <person name="Chan T.F."/>
            <person name="Ji K.M."/>
            <person name="Liu X.Y."/>
            <person name="Zhou J.W."/>
            <person name="Li R.Q."/>
            <person name="Yang K.Y."/>
            <person name="Li J."/>
            <person name="Li M."/>
            <person name="Law P.T.W."/>
            <person name="Wu Y.L."/>
            <person name="Cai Z.L."/>
            <person name="Qin H."/>
            <person name="Bao Y."/>
            <person name="Leung R.K.K."/>
            <person name="Ng P.K.S."/>
            <person name="Zou J."/>
            <person name="Zhong X.J."/>
            <person name="Ran P.X."/>
            <person name="Zhong N.S."/>
            <person name="Liu Z.G."/>
            <person name="Tsui S.K.W."/>
        </authorList>
    </citation>
    <scope>NUCLEOTIDE SEQUENCE</scope>
    <source>
        <strain evidence="8">Derf</strain>
        <tissue evidence="8">Whole organism</tissue>
    </source>
</reference>
<dbReference type="EMBL" id="ASGP02000001">
    <property type="protein sequence ID" value="KAH9526020.1"/>
    <property type="molecule type" value="Genomic_DNA"/>
</dbReference>
<feature type="transmembrane region" description="Helical" evidence="6">
    <location>
        <begin position="308"/>
        <end position="330"/>
    </location>
</feature>
<evidence type="ECO:0000259" key="7">
    <source>
        <dbReference type="Pfam" id="PF10277"/>
    </source>
</evidence>
<feature type="transmembrane region" description="Helical" evidence="6">
    <location>
        <begin position="146"/>
        <end position="169"/>
    </location>
</feature>
<feature type="domain" description="CWH43-like N-terminal" evidence="7">
    <location>
        <begin position="108"/>
        <end position="332"/>
    </location>
</feature>
<keyword evidence="9" id="KW-1185">Reference proteome</keyword>
<evidence type="ECO:0000256" key="3">
    <source>
        <dbReference type="ARBA" id="ARBA00022692"/>
    </source>
</evidence>
<feature type="transmembrane region" description="Helical" evidence="6">
    <location>
        <begin position="221"/>
        <end position="242"/>
    </location>
</feature>
<comment type="subcellular location">
    <subcellularLocation>
        <location evidence="1">Endomembrane system</location>
        <topology evidence="1">Multi-pass membrane protein</topology>
    </subcellularLocation>
</comment>
<dbReference type="AlphaFoldDB" id="A0A922I9I6"/>
<organism evidence="8 9">
    <name type="scientific">Dermatophagoides farinae</name>
    <name type="common">American house dust mite</name>
    <dbReference type="NCBI Taxonomy" id="6954"/>
    <lineage>
        <taxon>Eukaryota</taxon>
        <taxon>Metazoa</taxon>
        <taxon>Ecdysozoa</taxon>
        <taxon>Arthropoda</taxon>
        <taxon>Chelicerata</taxon>
        <taxon>Arachnida</taxon>
        <taxon>Acari</taxon>
        <taxon>Acariformes</taxon>
        <taxon>Sarcoptiformes</taxon>
        <taxon>Astigmata</taxon>
        <taxon>Psoroptidia</taxon>
        <taxon>Analgoidea</taxon>
        <taxon>Pyroglyphidae</taxon>
        <taxon>Dermatophagoidinae</taxon>
        <taxon>Dermatophagoides</taxon>
    </lineage>
</organism>
<evidence type="ECO:0000313" key="8">
    <source>
        <dbReference type="EMBL" id="KAH9526020.1"/>
    </source>
</evidence>
<keyword evidence="4 6" id="KW-1133">Transmembrane helix</keyword>
<feature type="transmembrane region" description="Helical" evidence="6">
    <location>
        <begin position="263"/>
        <end position="284"/>
    </location>
</feature>
<sequence length="346" mass="40236">MAILIFGKKEATTNFGICFIYILSSSSSTSYHYNQKQYIVADLQKLAPKSMDQNQSHLIVVEDYDNGLSTTSITPVPHNCLPTIIEIKPYKKKLYHIIKRYLWIAPFMVGCLIPSFCLLIYVTKLFNDNLHPIIPLISDLGAKPPVAGYIAQIFDSIAILNFITVWARYKQVKFYIEKYFNNVGIGISQRLKRNNRYFAIFGCGYSLGVMILGNFRNTEQPIEHGVGFVVMTCILGEIFFQANICNKLYSFKRIESQPVTIRFCFWLIIIILFMSGVFITISVLKLDSISLWLDNNQRMNWQPHQPGYIWFTMGTFLEWFHVNCCSLYFFSISHRMHLFKQWHQVK</sequence>
<evidence type="ECO:0000256" key="6">
    <source>
        <dbReference type="SAM" id="Phobius"/>
    </source>
</evidence>
<dbReference type="Pfam" id="PF10277">
    <property type="entry name" value="Frag1"/>
    <property type="match status" value="1"/>
</dbReference>
<dbReference type="Proteomes" id="UP000790347">
    <property type="component" value="Unassembled WGS sequence"/>
</dbReference>
<keyword evidence="3 6" id="KW-0812">Transmembrane</keyword>
<proteinExistence type="inferred from homology"/>
<dbReference type="PANTHER" id="PTHR21324">
    <property type="entry name" value="FASTING-INDUCIBLE INTEGRAL MEMBRANE PROTEIN TM6P1-RELATED"/>
    <property type="match status" value="1"/>
</dbReference>
<comment type="similarity">
    <text evidence="2">Belongs to the DRAM/TMEM150 family.</text>
</comment>
<dbReference type="GO" id="GO:0012505">
    <property type="term" value="C:endomembrane system"/>
    <property type="evidence" value="ECO:0007669"/>
    <property type="project" value="UniProtKB-SubCell"/>
</dbReference>
<feature type="transmembrane region" description="Helical" evidence="6">
    <location>
        <begin position="101"/>
        <end position="126"/>
    </location>
</feature>
<gene>
    <name evidence="8" type="primary">DRAM2_1</name>
    <name evidence="8" type="ORF">DERF_000139</name>
</gene>
<name>A0A922I9I6_DERFA</name>
<evidence type="ECO:0000256" key="5">
    <source>
        <dbReference type="ARBA" id="ARBA00023136"/>
    </source>
</evidence>
<evidence type="ECO:0000256" key="1">
    <source>
        <dbReference type="ARBA" id="ARBA00004127"/>
    </source>
</evidence>
<feature type="transmembrane region" description="Helical" evidence="6">
    <location>
        <begin position="197"/>
        <end position="215"/>
    </location>
</feature>
<dbReference type="InterPro" id="IPR019402">
    <property type="entry name" value="CWH43_N"/>
</dbReference>
<evidence type="ECO:0000313" key="9">
    <source>
        <dbReference type="Proteomes" id="UP000790347"/>
    </source>
</evidence>
<reference evidence="8" key="2">
    <citation type="journal article" date="2022" name="Res Sq">
        <title>Comparative Genomics Reveals Insights into the Divergent Evolution of Astigmatic Mites and Household Pest Adaptations.</title>
        <authorList>
            <person name="Xiong Q."/>
            <person name="Wan A.T.-Y."/>
            <person name="Liu X.-Y."/>
            <person name="Fung C.S.-H."/>
            <person name="Xiao X."/>
            <person name="Malainual N."/>
            <person name="Hou J."/>
            <person name="Wang L."/>
            <person name="Wang M."/>
            <person name="Yang K."/>
            <person name="Cui Y."/>
            <person name="Leung E."/>
            <person name="Nong W."/>
            <person name="Shin S.-K."/>
            <person name="Au S."/>
            <person name="Jeong K.Y."/>
            <person name="Chew F.T."/>
            <person name="Hui J."/>
            <person name="Leung T.F."/>
            <person name="Tungtrongchitr A."/>
            <person name="Zhong N."/>
            <person name="Liu Z."/>
            <person name="Tsui S."/>
        </authorList>
    </citation>
    <scope>NUCLEOTIDE SEQUENCE</scope>
    <source>
        <strain evidence="8">Derf</strain>
        <tissue evidence="8">Whole organism</tissue>
    </source>
</reference>
<evidence type="ECO:0000256" key="4">
    <source>
        <dbReference type="ARBA" id="ARBA00022989"/>
    </source>
</evidence>
<dbReference type="PANTHER" id="PTHR21324:SF2">
    <property type="entry name" value="EG:22E5.9 PROTEIN"/>
    <property type="match status" value="1"/>
</dbReference>
<evidence type="ECO:0000256" key="2">
    <source>
        <dbReference type="ARBA" id="ARBA00006565"/>
    </source>
</evidence>
<accession>A0A922I9I6</accession>
<dbReference type="InterPro" id="IPR050911">
    <property type="entry name" value="DRAM/TMEM150_Autophagy_Mod"/>
</dbReference>
<comment type="caution">
    <text evidence="8">The sequence shown here is derived from an EMBL/GenBank/DDBJ whole genome shotgun (WGS) entry which is preliminary data.</text>
</comment>
<keyword evidence="5 6" id="KW-0472">Membrane</keyword>
<protein>
    <submittedName>
        <fullName evidence="8">Photoreceptor cell maintenance</fullName>
    </submittedName>
</protein>